<reference evidence="2" key="1">
    <citation type="journal article" date="2015" name="Nature">
        <title>Complex archaea that bridge the gap between prokaryotes and eukaryotes.</title>
        <authorList>
            <person name="Spang A."/>
            <person name="Saw J.H."/>
            <person name="Jorgensen S.L."/>
            <person name="Zaremba-Niedzwiedzka K."/>
            <person name="Martijn J."/>
            <person name="Lind A.E."/>
            <person name="van Eijk R."/>
            <person name="Schleper C."/>
            <person name="Guy L."/>
            <person name="Ettema T.J."/>
        </authorList>
    </citation>
    <scope>NUCLEOTIDE SEQUENCE</scope>
</reference>
<keyword evidence="1" id="KW-1133">Transmembrane helix</keyword>
<protein>
    <submittedName>
        <fullName evidence="2">Uncharacterized protein</fullName>
    </submittedName>
</protein>
<feature type="non-terminal residue" evidence="2">
    <location>
        <position position="124"/>
    </location>
</feature>
<keyword evidence="1" id="KW-0472">Membrane</keyword>
<feature type="transmembrane region" description="Helical" evidence="1">
    <location>
        <begin position="25"/>
        <end position="44"/>
    </location>
</feature>
<organism evidence="2">
    <name type="scientific">marine sediment metagenome</name>
    <dbReference type="NCBI Taxonomy" id="412755"/>
    <lineage>
        <taxon>unclassified sequences</taxon>
        <taxon>metagenomes</taxon>
        <taxon>ecological metagenomes</taxon>
    </lineage>
</organism>
<dbReference type="AlphaFoldDB" id="A0A0F9A9U8"/>
<gene>
    <name evidence="2" type="ORF">LCGC14_2938230</name>
</gene>
<sequence length="124" mass="13658">MVTAIAISVLTKLAGFSAKRPKVMIGIVAVLILAGFGIHYKMLVGERDKLRVAQVGYELAVDTFRAREATLKEDLRISDEAAAIAVAERTEARRTLDVFMAGREDDPESMEWAQQAIPIGQLER</sequence>
<keyword evidence="1" id="KW-0812">Transmembrane</keyword>
<evidence type="ECO:0000256" key="1">
    <source>
        <dbReference type="SAM" id="Phobius"/>
    </source>
</evidence>
<accession>A0A0F9A9U8</accession>
<name>A0A0F9A9U8_9ZZZZ</name>
<proteinExistence type="predicted"/>
<evidence type="ECO:0000313" key="2">
    <source>
        <dbReference type="EMBL" id="KKK69016.1"/>
    </source>
</evidence>
<dbReference type="EMBL" id="LAZR01058861">
    <property type="protein sequence ID" value="KKK69016.1"/>
    <property type="molecule type" value="Genomic_DNA"/>
</dbReference>
<comment type="caution">
    <text evidence="2">The sequence shown here is derived from an EMBL/GenBank/DDBJ whole genome shotgun (WGS) entry which is preliminary data.</text>
</comment>